<dbReference type="RefSeq" id="WP_273597966.1">
    <property type="nucleotide sequence ID" value="NZ_JAQQXS010000016.1"/>
</dbReference>
<protein>
    <submittedName>
        <fullName evidence="1">Uncharacterized protein</fullName>
    </submittedName>
</protein>
<keyword evidence="2" id="KW-1185">Reference proteome</keyword>
<sequence>MSWALSHDAVPPPPPLVPSPFWDPGSYAFNSATDWNQWKYVSDGLGGTIGVKYGVSAGYSTWDGSAAGVQPMAPRPTALATAPFRSLRWLSGRRGIYRTPALAKAGLITH</sequence>
<gene>
    <name evidence="1" type="ORF">PRZ01_16650</name>
</gene>
<reference evidence="1 2" key="1">
    <citation type="submission" date="2022-10" db="EMBL/GenBank/DDBJ databases">
        <title>paucibacter sp. hw8 Genome sequencing.</title>
        <authorList>
            <person name="Park S."/>
        </authorList>
    </citation>
    <scope>NUCLEOTIDE SEQUENCE [LARGE SCALE GENOMIC DNA]</scope>
    <source>
        <strain evidence="2">hw8</strain>
    </source>
</reference>
<evidence type="ECO:0000313" key="1">
    <source>
        <dbReference type="EMBL" id="MDC8786819.1"/>
    </source>
</evidence>
<dbReference type="EMBL" id="JAQQXS010000016">
    <property type="protein sequence ID" value="MDC8786819.1"/>
    <property type="molecule type" value="Genomic_DNA"/>
</dbReference>
<name>A0ABT5KV61_9BURK</name>
<organism evidence="1 2">
    <name type="scientific">Roseateles koreensis</name>
    <dbReference type="NCBI Taxonomy" id="2987526"/>
    <lineage>
        <taxon>Bacteria</taxon>
        <taxon>Pseudomonadati</taxon>
        <taxon>Pseudomonadota</taxon>
        <taxon>Betaproteobacteria</taxon>
        <taxon>Burkholderiales</taxon>
        <taxon>Sphaerotilaceae</taxon>
        <taxon>Roseateles</taxon>
    </lineage>
</organism>
<evidence type="ECO:0000313" key="2">
    <source>
        <dbReference type="Proteomes" id="UP001219862"/>
    </source>
</evidence>
<proteinExistence type="predicted"/>
<dbReference type="Proteomes" id="UP001219862">
    <property type="component" value="Unassembled WGS sequence"/>
</dbReference>
<comment type="caution">
    <text evidence="1">The sequence shown here is derived from an EMBL/GenBank/DDBJ whole genome shotgun (WGS) entry which is preliminary data.</text>
</comment>
<accession>A0ABT5KV61</accession>